<name>A0A0G1KS29_9BACT</name>
<protein>
    <submittedName>
        <fullName evidence="1">Uncharacterized protein</fullName>
    </submittedName>
</protein>
<accession>A0A0G1KS29</accession>
<sequence length="177" mass="20069">MNSLNIPVSQVKISNKALIGSLLPENPYWLRGDDPDFDVLVGGMVCANISVKDSQLNFVFAERGYPGFWGSELKKLLVQKYPDLDLDRIVWQIFYRWGINFSSPDGFGTKEEALATLKQYQVNMGAYLCSLKAKFIGQRSFWTETTYPIDRNFLPGKNLGSIKITMENLTRLEGISK</sequence>
<gene>
    <name evidence="1" type="ORF">UW84_C0013G0019</name>
</gene>
<dbReference type="Proteomes" id="UP000034797">
    <property type="component" value="Unassembled WGS sequence"/>
</dbReference>
<comment type="caution">
    <text evidence="1">The sequence shown here is derived from an EMBL/GenBank/DDBJ whole genome shotgun (WGS) entry which is preliminary data.</text>
</comment>
<dbReference type="AlphaFoldDB" id="A0A0G1KS29"/>
<evidence type="ECO:0000313" key="1">
    <source>
        <dbReference type="EMBL" id="KKT86295.1"/>
    </source>
</evidence>
<organism evidence="1 2">
    <name type="scientific">Candidatus Collierbacteria bacterium GW2011_GWA2_44_99</name>
    <dbReference type="NCBI Taxonomy" id="1618380"/>
    <lineage>
        <taxon>Bacteria</taxon>
        <taxon>Candidatus Collieribacteriota</taxon>
    </lineage>
</organism>
<dbReference type="EMBL" id="LCJW01000013">
    <property type="protein sequence ID" value="KKT86295.1"/>
    <property type="molecule type" value="Genomic_DNA"/>
</dbReference>
<proteinExistence type="predicted"/>
<reference evidence="1 2" key="1">
    <citation type="journal article" date="2015" name="Nature">
        <title>rRNA introns, odd ribosomes, and small enigmatic genomes across a large radiation of phyla.</title>
        <authorList>
            <person name="Brown C.T."/>
            <person name="Hug L.A."/>
            <person name="Thomas B.C."/>
            <person name="Sharon I."/>
            <person name="Castelle C.J."/>
            <person name="Singh A."/>
            <person name="Wilkins M.J."/>
            <person name="Williams K.H."/>
            <person name="Banfield J.F."/>
        </authorList>
    </citation>
    <scope>NUCLEOTIDE SEQUENCE [LARGE SCALE GENOMIC DNA]</scope>
</reference>
<evidence type="ECO:0000313" key="2">
    <source>
        <dbReference type="Proteomes" id="UP000034797"/>
    </source>
</evidence>